<dbReference type="EMBL" id="JBHMAS010000133">
    <property type="protein sequence ID" value="MFB9785466.1"/>
    <property type="molecule type" value="Genomic_DNA"/>
</dbReference>
<protein>
    <submittedName>
        <fullName evidence="1">Uncharacterized protein</fullName>
    </submittedName>
</protein>
<keyword evidence="2" id="KW-1185">Reference proteome</keyword>
<dbReference type="Proteomes" id="UP001589587">
    <property type="component" value="Unassembled WGS sequence"/>
</dbReference>
<sequence>PIRFQCAGCSFYRPDPSYRPAIEQHLAELRTDKETAIATDSASWVITNFDAQIHAFTDVISSMDAMLADLPADQRAVIDNASRELRKARTAAAFIPLESVTTHTNEDEQR</sequence>
<feature type="non-terminal residue" evidence="1">
    <location>
        <position position="1"/>
    </location>
</feature>
<gene>
    <name evidence="1" type="ORF">ACFFQ6_37850</name>
</gene>
<organism evidence="1 2">
    <name type="scientific">Rhodococcus baikonurensis</name>
    <dbReference type="NCBI Taxonomy" id="172041"/>
    <lineage>
        <taxon>Bacteria</taxon>
        <taxon>Bacillati</taxon>
        <taxon>Actinomycetota</taxon>
        <taxon>Actinomycetes</taxon>
        <taxon>Mycobacteriales</taxon>
        <taxon>Nocardiaceae</taxon>
        <taxon>Rhodococcus</taxon>
        <taxon>Rhodococcus erythropolis group</taxon>
    </lineage>
</organism>
<accession>A0ABV5XSQ8</accession>
<name>A0ABV5XSQ8_9NOCA</name>
<evidence type="ECO:0000313" key="1">
    <source>
        <dbReference type="EMBL" id="MFB9785466.1"/>
    </source>
</evidence>
<comment type="caution">
    <text evidence="1">The sequence shown here is derived from an EMBL/GenBank/DDBJ whole genome shotgun (WGS) entry which is preliminary data.</text>
</comment>
<proteinExistence type="predicted"/>
<evidence type="ECO:0000313" key="2">
    <source>
        <dbReference type="Proteomes" id="UP001589587"/>
    </source>
</evidence>
<reference evidence="1 2" key="1">
    <citation type="submission" date="2024-09" db="EMBL/GenBank/DDBJ databases">
        <authorList>
            <person name="Sun Q."/>
            <person name="Mori K."/>
        </authorList>
    </citation>
    <scope>NUCLEOTIDE SEQUENCE [LARGE SCALE GENOMIC DNA]</scope>
    <source>
        <strain evidence="1 2">JCM 11411</strain>
    </source>
</reference>